<gene>
    <name evidence="3" type="ORF">B0H64DRAFT_477178</name>
</gene>
<evidence type="ECO:0000313" key="4">
    <source>
        <dbReference type="Proteomes" id="UP001278766"/>
    </source>
</evidence>
<proteinExistence type="predicted"/>
<comment type="caution">
    <text evidence="3">The sequence shown here is derived from an EMBL/GenBank/DDBJ whole genome shotgun (WGS) entry which is preliminary data.</text>
</comment>
<evidence type="ECO:0000256" key="2">
    <source>
        <dbReference type="SAM" id="SignalP"/>
    </source>
</evidence>
<protein>
    <recommendedName>
        <fullName evidence="5">Ecp2 effector protein domain-containing protein</fullName>
    </recommendedName>
</protein>
<organism evidence="3 4">
    <name type="scientific">Chaetomium fimeti</name>
    <dbReference type="NCBI Taxonomy" id="1854472"/>
    <lineage>
        <taxon>Eukaryota</taxon>
        <taxon>Fungi</taxon>
        <taxon>Dikarya</taxon>
        <taxon>Ascomycota</taxon>
        <taxon>Pezizomycotina</taxon>
        <taxon>Sordariomycetes</taxon>
        <taxon>Sordariomycetidae</taxon>
        <taxon>Sordariales</taxon>
        <taxon>Chaetomiaceae</taxon>
        <taxon>Chaetomium</taxon>
    </lineage>
</organism>
<feature type="chain" id="PRO_5042151234" description="Ecp2 effector protein domain-containing protein" evidence="2">
    <location>
        <begin position="25"/>
        <end position="241"/>
    </location>
</feature>
<reference evidence="3" key="2">
    <citation type="submission" date="2023-06" db="EMBL/GenBank/DDBJ databases">
        <authorList>
            <consortium name="Lawrence Berkeley National Laboratory"/>
            <person name="Haridas S."/>
            <person name="Hensen N."/>
            <person name="Bonometti L."/>
            <person name="Westerberg I."/>
            <person name="Brannstrom I.O."/>
            <person name="Guillou S."/>
            <person name="Cros-Aarteil S."/>
            <person name="Calhoun S."/>
            <person name="Kuo A."/>
            <person name="Mondo S."/>
            <person name="Pangilinan J."/>
            <person name="Riley R."/>
            <person name="Labutti K."/>
            <person name="Andreopoulos B."/>
            <person name="Lipzen A."/>
            <person name="Chen C."/>
            <person name="Yanf M."/>
            <person name="Daum C."/>
            <person name="Ng V."/>
            <person name="Clum A."/>
            <person name="Steindorff A."/>
            <person name="Ohm R."/>
            <person name="Martin F."/>
            <person name="Silar P."/>
            <person name="Natvig D."/>
            <person name="Lalanne C."/>
            <person name="Gautier V."/>
            <person name="Ament-Velasquez S.L."/>
            <person name="Kruys A."/>
            <person name="Hutchinson M.I."/>
            <person name="Powell A.J."/>
            <person name="Barry K."/>
            <person name="Miller A.N."/>
            <person name="Grigoriev I.V."/>
            <person name="Debuchy R."/>
            <person name="Gladieux P."/>
            <person name="Thoren M.H."/>
            <person name="Johannesson H."/>
        </authorList>
    </citation>
    <scope>NUCLEOTIDE SEQUENCE</scope>
    <source>
        <strain evidence="3">CBS 168.71</strain>
    </source>
</reference>
<dbReference type="RefSeq" id="XP_062657189.1">
    <property type="nucleotide sequence ID" value="XM_062808188.1"/>
</dbReference>
<evidence type="ECO:0000313" key="3">
    <source>
        <dbReference type="EMBL" id="KAK3293675.1"/>
    </source>
</evidence>
<dbReference type="GeneID" id="87845136"/>
<feature type="compositionally biased region" description="Low complexity" evidence="1">
    <location>
        <begin position="185"/>
        <end position="194"/>
    </location>
</feature>
<dbReference type="EMBL" id="JAUEPN010000006">
    <property type="protein sequence ID" value="KAK3293675.1"/>
    <property type="molecule type" value="Genomic_DNA"/>
</dbReference>
<keyword evidence="2" id="KW-0732">Signal</keyword>
<feature type="region of interest" description="Disordered" evidence="1">
    <location>
        <begin position="25"/>
        <end position="49"/>
    </location>
</feature>
<sequence>MLPHLPSLTILLPLLLSTLPSTLATPHQNQNSHQHIPRQPTPNPLDYLDPTLSNLYRTPDLVPASEPCGAAVLDGTLSFPHARFTDALAGALNCTHKLVFRDIPVGMVVTIIAVGLQGKARVGEGAWLERAEVGVGYFPGAESTSTEVQTDRAVEDLRSTYSGPYEDTFHLIMNVFPAEDDPRTTRASTSCATAEDQPEMEVSFSLSSSHGEVDSDDEAMYRSTVSDVRFGFHVIWGVCDE</sequence>
<feature type="signal peptide" evidence="2">
    <location>
        <begin position="1"/>
        <end position="24"/>
    </location>
</feature>
<evidence type="ECO:0000256" key="1">
    <source>
        <dbReference type="SAM" id="MobiDB-lite"/>
    </source>
</evidence>
<name>A0AAE0LQM3_9PEZI</name>
<dbReference type="Proteomes" id="UP001278766">
    <property type="component" value="Unassembled WGS sequence"/>
</dbReference>
<dbReference type="AlphaFoldDB" id="A0AAE0LQM3"/>
<evidence type="ECO:0008006" key="5">
    <source>
        <dbReference type="Google" id="ProtNLM"/>
    </source>
</evidence>
<feature type="region of interest" description="Disordered" evidence="1">
    <location>
        <begin position="181"/>
        <end position="200"/>
    </location>
</feature>
<reference evidence="3" key="1">
    <citation type="journal article" date="2023" name="Mol. Phylogenet. Evol.">
        <title>Genome-scale phylogeny and comparative genomics of the fungal order Sordariales.</title>
        <authorList>
            <person name="Hensen N."/>
            <person name="Bonometti L."/>
            <person name="Westerberg I."/>
            <person name="Brannstrom I.O."/>
            <person name="Guillou S."/>
            <person name="Cros-Aarteil S."/>
            <person name="Calhoun S."/>
            <person name="Haridas S."/>
            <person name="Kuo A."/>
            <person name="Mondo S."/>
            <person name="Pangilinan J."/>
            <person name="Riley R."/>
            <person name="LaButti K."/>
            <person name="Andreopoulos B."/>
            <person name="Lipzen A."/>
            <person name="Chen C."/>
            <person name="Yan M."/>
            <person name="Daum C."/>
            <person name="Ng V."/>
            <person name="Clum A."/>
            <person name="Steindorff A."/>
            <person name="Ohm R.A."/>
            <person name="Martin F."/>
            <person name="Silar P."/>
            <person name="Natvig D.O."/>
            <person name="Lalanne C."/>
            <person name="Gautier V."/>
            <person name="Ament-Velasquez S.L."/>
            <person name="Kruys A."/>
            <person name="Hutchinson M.I."/>
            <person name="Powell A.J."/>
            <person name="Barry K."/>
            <person name="Miller A.N."/>
            <person name="Grigoriev I.V."/>
            <person name="Debuchy R."/>
            <person name="Gladieux P."/>
            <person name="Hiltunen Thoren M."/>
            <person name="Johannesson H."/>
        </authorList>
    </citation>
    <scope>NUCLEOTIDE SEQUENCE</scope>
    <source>
        <strain evidence="3">CBS 168.71</strain>
    </source>
</reference>
<keyword evidence="4" id="KW-1185">Reference proteome</keyword>
<accession>A0AAE0LQM3</accession>